<evidence type="ECO:0000313" key="2">
    <source>
        <dbReference type="EMBL" id="MCH1624655.1"/>
    </source>
</evidence>
<evidence type="ECO:0000313" key="3">
    <source>
        <dbReference type="Proteomes" id="UP001431131"/>
    </source>
</evidence>
<keyword evidence="1" id="KW-0812">Transmembrane</keyword>
<dbReference type="Proteomes" id="UP001431131">
    <property type="component" value="Unassembled WGS sequence"/>
</dbReference>
<keyword evidence="1" id="KW-0472">Membrane</keyword>
<protein>
    <submittedName>
        <fullName evidence="2">Exosporium protein E</fullName>
    </submittedName>
</protein>
<dbReference type="RefSeq" id="WP_240253240.1">
    <property type="nucleotide sequence ID" value="NZ_JAKTTI010000004.1"/>
</dbReference>
<reference evidence="2" key="1">
    <citation type="submission" date="2022-02" db="EMBL/GenBank/DDBJ databases">
        <title>Fredinandcohnia quinoae sp. nov. isolated from Chenopodium quinoa seeds.</title>
        <authorList>
            <person name="Saati-Santamaria Z."/>
            <person name="Flores-Felix J.D."/>
            <person name="Igual J.M."/>
            <person name="Velazquez E."/>
            <person name="Garcia-Fraile P."/>
            <person name="Martinez-Molina E."/>
        </authorList>
    </citation>
    <scope>NUCLEOTIDE SEQUENCE</scope>
    <source>
        <strain evidence="2">SECRCQ15</strain>
    </source>
</reference>
<comment type="caution">
    <text evidence="2">The sequence shown here is derived from an EMBL/GenBank/DDBJ whole genome shotgun (WGS) entry which is preliminary data.</text>
</comment>
<feature type="transmembrane region" description="Helical" evidence="1">
    <location>
        <begin position="37"/>
        <end position="57"/>
    </location>
</feature>
<dbReference type="AlphaFoldDB" id="A0AAW5E4X7"/>
<dbReference type="EMBL" id="JAKTTI010000004">
    <property type="protein sequence ID" value="MCH1624655.1"/>
    <property type="molecule type" value="Genomic_DNA"/>
</dbReference>
<keyword evidence="3" id="KW-1185">Reference proteome</keyword>
<keyword evidence="1" id="KW-1133">Transmembrane helix</keyword>
<sequence length="316" mass="35086">MRKWRVGTISMGLSLVLLGVLLFISQVSDIKMVEPLLVWWPLILVVLGIEILVYLFLSKQENPVVKYDFLSILFVGIIGTIGIGFTILSSTGLLTEAQKFVGAEHTTLNLPEVKEELSTTVKRIVVDTNNTVNIEGSNANELHVFGTYRATINKDVHAPIQDKDDYVLTKIVGDTMYVTLKEPANYEGPFSTYTAMEPTIIVPNSISLEVRGDHNNLELYPGSLENNWNVNGASYVTVHVNKTNDVLLTATSNNDLKDGHVKWDSIETTDRGGIDETYEEESSEKLYKGILKLGNGTHRLNIFNSELVSVNLVEGK</sequence>
<accession>A0AAW5E4X7</accession>
<organism evidence="2 3">
    <name type="scientific">Fredinandcohnia quinoae</name>
    <dbReference type="NCBI Taxonomy" id="2918902"/>
    <lineage>
        <taxon>Bacteria</taxon>
        <taxon>Bacillati</taxon>
        <taxon>Bacillota</taxon>
        <taxon>Bacilli</taxon>
        <taxon>Bacillales</taxon>
        <taxon>Bacillaceae</taxon>
        <taxon>Fredinandcohnia</taxon>
    </lineage>
</organism>
<feature type="transmembrane region" description="Helical" evidence="1">
    <location>
        <begin position="69"/>
        <end position="88"/>
    </location>
</feature>
<gene>
    <name evidence="2" type="ORF">MJG50_04900</name>
</gene>
<proteinExistence type="predicted"/>
<name>A0AAW5E4X7_9BACI</name>
<evidence type="ECO:0000256" key="1">
    <source>
        <dbReference type="SAM" id="Phobius"/>
    </source>
</evidence>